<dbReference type="OrthoDB" id="5914937at2"/>
<protein>
    <submittedName>
        <fullName evidence="1">Uncharacterized protein</fullName>
    </submittedName>
</protein>
<evidence type="ECO:0000313" key="1">
    <source>
        <dbReference type="EMBL" id="CDZ24474.1"/>
    </source>
</evidence>
<proteinExistence type="predicted"/>
<gene>
    <name evidence="1" type="ORF">CCDG5_1360</name>
</gene>
<organism evidence="1 2">
    <name type="scientific">[Clostridium] cellulosi</name>
    <dbReference type="NCBI Taxonomy" id="29343"/>
    <lineage>
        <taxon>Bacteria</taxon>
        <taxon>Bacillati</taxon>
        <taxon>Bacillota</taxon>
        <taxon>Clostridia</taxon>
        <taxon>Eubacteriales</taxon>
        <taxon>Oscillospiraceae</taxon>
        <taxon>Oscillospiraceae incertae sedis</taxon>
    </lineage>
</organism>
<sequence length="313" mass="35553">MSKIKAEQIEYKNFGKCLRITNGKIEAVVTLDVGPRILKFAFVGGENFFHEDIDRESCTCGEPLEAVFGKGSKWFIYGGHRLWLSPEDMPMTYYPDNEPVNYNIIDGGVELIPPAQRVNDVQYRIQFIMSEDKPQATVNHFITNVGGSTIKRAPWAITVMRRGGMEVIPEPINNTGLLANRVLSLWPYSDMSDDRIYWGKKYITMRQDTSVSSAFKFGINNNRGWAAYFVNNGMFLKRYNHNQSGNYPDNGVSFETFTNNQILEMETLGELVDITPGGTAFHSEEWTLIDNVECPAPNDEVTLDTLVKLYIEK</sequence>
<accession>A0A078KTP0</accession>
<dbReference type="EMBL" id="LM995447">
    <property type="protein sequence ID" value="CDZ24474.1"/>
    <property type="molecule type" value="Genomic_DNA"/>
</dbReference>
<reference evidence="2" key="1">
    <citation type="submission" date="2014-07" db="EMBL/GenBank/DDBJ databases">
        <authorList>
            <person name="Wibberg D."/>
        </authorList>
    </citation>
    <scope>NUCLEOTIDE SEQUENCE [LARGE SCALE GENOMIC DNA]</scope>
    <source>
        <strain evidence="2">DG5</strain>
    </source>
</reference>
<dbReference type="PATRIC" id="fig|29343.3.peg.1431"/>
<dbReference type="AlphaFoldDB" id="A0A078KTP0"/>
<dbReference type="STRING" id="29343.CCDG5_1360"/>
<name>A0A078KTP0_9FIRM</name>
<dbReference type="HOGENOM" id="CLU_920357_0_0_9"/>
<dbReference type="Proteomes" id="UP000032431">
    <property type="component" value="Chromosome I"/>
</dbReference>
<dbReference type="KEGG" id="ccel:CCDG5_1360"/>
<keyword evidence="2" id="KW-1185">Reference proteome</keyword>
<evidence type="ECO:0000313" key="2">
    <source>
        <dbReference type="Proteomes" id="UP000032431"/>
    </source>
</evidence>